<evidence type="ECO:0000313" key="1">
    <source>
        <dbReference type="EMBL" id="KAF0703136.1"/>
    </source>
</evidence>
<gene>
    <name evidence="1" type="ORF">FWK35_00035178</name>
</gene>
<dbReference type="AlphaFoldDB" id="A0A6G0VNI6"/>
<dbReference type="Proteomes" id="UP000478052">
    <property type="component" value="Unassembled WGS sequence"/>
</dbReference>
<name>A0A6G0VNI6_APHCR</name>
<accession>A0A6G0VNI6</accession>
<evidence type="ECO:0000313" key="2">
    <source>
        <dbReference type="Proteomes" id="UP000478052"/>
    </source>
</evidence>
<proteinExistence type="predicted"/>
<dbReference type="OrthoDB" id="6616524at2759"/>
<protein>
    <recommendedName>
        <fullName evidence="3">DUF4806 domain-containing protein</fullName>
    </recommendedName>
</protein>
<evidence type="ECO:0008006" key="3">
    <source>
        <dbReference type="Google" id="ProtNLM"/>
    </source>
</evidence>
<keyword evidence="2" id="KW-1185">Reference proteome</keyword>
<comment type="caution">
    <text evidence="1">The sequence shown here is derived from an EMBL/GenBank/DDBJ whole genome shotgun (WGS) entry which is preliminary data.</text>
</comment>
<reference evidence="1 2" key="1">
    <citation type="submission" date="2019-08" db="EMBL/GenBank/DDBJ databases">
        <title>Whole genome of Aphis craccivora.</title>
        <authorList>
            <person name="Voronova N.V."/>
            <person name="Shulinski R.S."/>
            <person name="Bandarenka Y.V."/>
            <person name="Zhorov D.G."/>
            <person name="Warner D."/>
        </authorList>
    </citation>
    <scope>NUCLEOTIDE SEQUENCE [LARGE SCALE GENOMIC DNA]</scope>
    <source>
        <strain evidence="1">180601</strain>
        <tissue evidence="1">Whole Body</tissue>
    </source>
</reference>
<organism evidence="1 2">
    <name type="scientific">Aphis craccivora</name>
    <name type="common">Cowpea aphid</name>
    <dbReference type="NCBI Taxonomy" id="307492"/>
    <lineage>
        <taxon>Eukaryota</taxon>
        <taxon>Metazoa</taxon>
        <taxon>Ecdysozoa</taxon>
        <taxon>Arthropoda</taxon>
        <taxon>Hexapoda</taxon>
        <taxon>Insecta</taxon>
        <taxon>Pterygota</taxon>
        <taxon>Neoptera</taxon>
        <taxon>Paraneoptera</taxon>
        <taxon>Hemiptera</taxon>
        <taxon>Sternorrhyncha</taxon>
        <taxon>Aphidomorpha</taxon>
        <taxon>Aphidoidea</taxon>
        <taxon>Aphididae</taxon>
        <taxon>Aphidini</taxon>
        <taxon>Aphis</taxon>
        <taxon>Aphis</taxon>
    </lineage>
</organism>
<sequence length="220" mass="25444">MFDIFVLEKCFKSILLELSSKITKLEKSNKSIQKQMLIQLSMLNNSNTKICKAIENLDKKLLVIMKADSRMRALALPILALPPAFINILPAKNMDEVNIIESLLSGEHEIEYIEQLKTYLLIKVGSMSSFSAAIREAINCCFNYNVLSNFSYKGKTKNKFTDLKLFMVVYEALSGFRKTPFDEKQFHTVTDNYIRHAPKTICIEKDDSYYKHYYAYKFVV</sequence>
<dbReference type="EMBL" id="VUJU01014024">
    <property type="protein sequence ID" value="KAF0703136.1"/>
    <property type="molecule type" value="Genomic_DNA"/>
</dbReference>